<accession>A0AB34KE22</accession>
<feature type="compositionally biased region" description="Polar residues" evidence="1">
    <location>
        <begin position="60"/>
        <end position="95"/>
    </location>
</feature>
<evidence type="ECO:0000256" key="1">
    <source>
        <dbReference type="SAM" id="MobiDB-lite"/>
    </source>
</evidence>
<dbReference type="EMBL" id="JAAQHG020000058">
    <property type="protein sequence ID" value="KAL1582242.1"/>
    <property type="molecule type" value="Genomic_DNA"/>
</dbReference>
<organism evidence="2 3">
    <name type="scientific">Cladosporium halotolerans</name>
    <dbReference type="NCBI Taxonomy" id="1052096"/>
    <lineage>
        <taxon>Eukaryota</taxon>
        <taxon>Fungi</taxon>
        <taxon>Dikarya</taxon>
        <taxon>Ascomycota</taxon>
        <taxon>Pezizomycotina</taxon>
        <taxon>Dothideomycetes</taxon>
        <taxon>Dothideomycetidae</taxon>
        <taxon>Cladosporiales</taxon>
        <taxon>Cladosporiaceae</taxon>
        <taxon>Cladosporium</taxon>
    </lineage>
</organism>
<dbReference type="Proteomes" id="UP000803884">
    <property type="component" value="Unassembled WGS sequence"/>
</dbReference>
<feature type="compositionally biased region" description="Polar residues" evidence="1">
    <location>
        <begin position="37"/>
        <end position="48"/>
    </location>
</feature>
<sequence length="402" mass="43191">MDSPIRQASPTHFRSRTDSSLSVHSQTIYSGIRKKSSSPSHFSAAQTDRIQHALGPYSTPDFNPSSLTSSGLQWITPQQSPQPHLFPNSTSTTEPFPQWVVPTPPRSDSGVPPVSIDAKQEPSTSGAGSTQNYGFGQPSTASNEMSSLGFLLPSQYGGSLYESESNHVDQSFPPMRSAPASGPPAFNQTISSSPALYQSRPAPAPLASRRPDAPSTSSADSSYSSSYRRISSPYGSVPGSEYSMGSGQTIPPISGLTQGALSSPPIGHSPSGMMGGYSQSIPRSQNPYENPLYPQPPTSAPLYPPSHSSYPGSMPSDMPKSDSASMRVLNQRPKPQCWEHGCNGRQFSTFSNLLRHQREKSGTASKSYCPKCNAEFTRTTARNGHVLHDKCTKTRRDSEEQA</sequence>
<dbReference type="AlphaFoldDB" id="A0AB34KE22"/>
<feature type="compositionally biased region" description="Low complexity" evidence="1">
    <location>
        <begin position="199"/>
        <end position="236"/>
    </location>
</feature>
<name>A0AB34KE22_9PEZI</name>
<feature type="compositionally biased region" description="Polar residues" evidence="1">
    <location>
        <begin position="277"/>
        <end position="288"/>
    </location>
</feature>
<reference evidence="2 3" key="1">
    <citation type="journal article" date="2020" name="Microbiol. Resour. Announc.">
        <title>Draft Genome Sequence of a Cladosporium Species Isolated from the Mesophotic Ascidian Didemnum maculosum.</title>
        <authorList>
            <person name="Gioti A."/>
            <person name="Siaperas R."/>
            <person name="Nikolaivits E."/>
            <person name="Le Goff G."/>
            <person name="Ouazzani J."/>
            <person name="Kotoulas G."/>
            <person name="Topakas E."/>
        </authorList>
    </citation>
    <scope>NUCLEOTIDE SEQUENCE [LARGE SCALE GENOMIC DNA]</scope>
    <source>
        <strain evidence="2 3">TM138-S3</strain>
    </source>
</reference>
<feature type="compositionally biased region" description="Pro residues" evidence="1">
    <location>
        <begin position="293"/>
        <end position="304"/>
    </location>
</feature>
<feature type="region of interest" description="Disordered" evidence="1">
    <location>
        <begin position="1"/>
        <end position="146"/>
    </location>
</feature>
<comment type="caution">
    <text evidence="2">The sequence shown here is derived from an EMBL/GenBank/DDBJ whole genome shotgun (WGS) entry which is preliminary data.</text>
</comment>
<feature type="compositionally biased region" description="Polar residues" evidence="1">
    <location>
        <begin position="1"/>
        <end position="29"/>
    </location>
</feature>
<proteinExistence type="predicted"/>
<keyword evidence="3" id="KW-1185">Reference proteome</keyword>
<evidence type="ECO:0000313" key="3">
    <source>
        <dbReference type="Proteomes" id="UP000803884"/>
    </source>
</evidence>
<feature type="compositionally biased region" description="Polar residues" evidence="1">
    <location>
        <begin position="243"/>
        <end position="261"/>
    </location>
</feature>
<dbReference type="GeneID" id="96010551"/>
<feature type="compositionally biased region" description="Polar residues" evidence="1">
    <location>
        <begin position="186"/>
        <end position="196"/>
    </location>
</feature>
<feature type="compositionally biased region" description="Polar residues" evidence="1">
    <location>
        <begin position="121"/>
        <end position="146"/>
    </location>
</feature>
<gene>
    <name evidence="2" type="ORF">WHR41_09109</name>
</gene>
<protein>
    <submittedName>
        <fullName evidence="2">Uncharacterized protein</fullName>
    </submittedName>
</protein>
<dbReference type="RefSeq" id="XP_069225349.1">
    <property type="nucleotide sequence ID" value="XM_069377713.1"/>
</dbReference>
<feature type="region of interest" description="Disordered" evidence="1">
    <location>
        <begin position="161"/>
        <end position="325"/>
    </location>
</feature>
<evidence type="ECO:0000313" key="2">
    <source>
        <dbReference type="EMBL" id="KAL1582242.1"/>
    </source>
</evidence>